<dbReference type="Proteomes" id="UP000269041">
    <property type="component" value="Unassembled WGS sequence"/>
</dbReference>
<comment type="caution">
    <text evidence="14">The sequence shown here is derived from an EMBL/GenBank/DDBJ whole genome shotgun (WGS) entry which is preliminary data.</text>
</comment>
<proteinExistence type="inferred from homology"/>
<dbReference type="OrthoDB" id="9807157at2"/>
<protein>
    <recommendedName>
        <fullName evidence="5">8-amino-7-oxononanoate synthase</fullName>
        <ecNumber evidence="5">2.3.1.47</ecNumber>
    </recommendedName>
    <alternativeName>
        <fullName evidence="9">7-keto-8-amino-pelargonic acid synthase</fullName>
    </alternativeName>
    <alternativeName>
        <fullName evidence="10">8-amino-7-ketopelargonate synthase</fullName>
    </alternativeName>
</protein>
<dbReference type="InterPro" id="IPR015422">
    <property type="entry name" value="PyrdxlP-dep_Trfase_small"/>
</dbReference>
<dbReference type="PROSITE" id="PS00599">
    <property type="entry name" value="AA_TRANSFER_CLASS_2"/>
    <property type="match status" value="1"/>
</dbReference>
<comment type="pathway">
    <text evidence="2">Cofactor biosynthesis; biotin biosynthesis.</text>
</comment>
<comment type="cofactor">
    <cofactor evidence="1 12">
        <name>pyridoxal 5'-phosphate</name>
        <dbReference type="ChEBI" id="CHEBI:597326"/>
    </cofactor>
</comment>
<dbReference type="EC" id="2.3.1.47" evidence="5"/>
<evidence type="ECO:0000256" key="8">
    <source>
        <dbReference type="ARBA" id="ARBA00022898"/>
    </source>
</evidence>
<evidence type="ECO:0000256" key="10">
    <source>
        <dbReference type="ARBA" id="ARBA00033381"/>
    </source>
</evidence>
<sequence length="381" mass="41652">MQPFDARIKDKLAERQRLGVTRNIRTVDAGNTARILYQTKAHTNFSNNDYLGLAADKQLSFAWQQGIDLYGNGSGASPLVTGFSKAHANLQASLCDWLGFECAILFGSGFSANQALLFSLLKKDDLLVQDKLNHASLMEAGVLSSAIMKRFRHNDVSHLKSILTKGGLVVTEGVFSMDGDLAPLADIHKITGSDSWLMVDDAHGIGVLGNEGRGSCELASIKPDALVVTFGKALGLSGAAIMCSQGLGDYLTQFAKHHVYSTAIPPSLAYAISHSIEMVRTQQWRRDKLEELQNEYHQCFSLFDGYVETFTPIKPLLLGDSGYSVHVVKELSRLGFWLTAIRPPTVAPDSARLRVTLTAKHSISQLRELAKAMKMAIEKVN</sequence>
<comment type="similarity">
    <text evidence="3">Belongs to the class-II pyridoxal-phosphate-dependent aminotransferase family. BioF subfamily.</text>
</comment>
<evidence type="ECO:0000313" key="15">
    <source>
        <dbReference type="Proteomes" id="UP000269041"/>
    </source>
</evidence>
<dbReference type="AlphaFoldDB" id="A0A427U488"/>
<dbReference type="GO" id="GO:0008710">
    <property type="term" value="F:8-amino-7-oxononanoate synthase activity"/>
    <property type="evidence" value="ECO:0007669"/>
    <property type="project" value="UniProtKB-EC"/>
</dbReference>
<evidence type="ECO:0000256" key="7">
    <source>
        <dbReference type="ARBA" id="ARBA00022756"/>
    </source>
</evidence>
<evidence type="ECO:0000256" key="12">
    <source>
        <dbReference type="RuleBase" id="RU003693"/>
    </source>
</evidence>
<evidence type="ECO:0000256" key="3">
    <source>
        <dbReference type="ARBA" id="ARBA00010008"/>
    </source>
</evidence>
<keyword evidence="6" id="KW-0808">Transferase</keyword>
<dbReference type="PANTHER" id="PTHR13693:SF100">
    <property type="entry name" value="8-AMINO-7-OXONONANOATE SYNTHASE"/>
    <property type="match status" value="1"/>
</dbReference>
<dbReference type="InterPro" id="IPR015424">
    <property type="entry name" value="PyrdxlP-dep_Trfase"/>
</dbReference>
<dbReference type="InterPro" id="IPR015421">
    <property type="entry name" value="PyrdxlP-dep_Trfase_major"/>
</dbReference>
<dbReference type="RefSeq" id="WP_125320911.1">
    <property type="nucleotide sequence ID" value="NZ_AP024889.1"/>
</dbReference>
<feature type="domain" description="Aminotransferase class I/classII large" evidence="13">
    <location>
        <begin position="43"/>
        <end position="372"/>
    </location>
</feature>
<comment type="subunit">
    <text evidence="4">Homodimer.</text>
</comment>
<evidence type="ECO:0000256" key="1">
    <source>
        <dbReference type="ARBA" id="ARBA00001933"/>
    </source>
</evidence>
<evidence type="ECO:0000256" key="9">
    <source>
        <dbReference type="ARBA" id="ARBA00032610"/>
    </source>
</evidence>
<evidence type="ECO:0000313" key="14">
    <source>
        <dbReference type="EMBL" id="RSD31428.1"/>
    </source>
</evidence>
<accession>A0A427U488</accession>
<keyword evidence="8 12" id="KW-0663">Pyridoxal phosphate</keyword>
<evidence type="ECO:0000256" key="11">
    <source>
        <dbReference type="ARBA" id="ARBA00047715"/>
    </source>
</evidence>
<evidence type="ECO:0000256" key="6">
    <source>
        <dbReference type="ARBA" id="ARBA00022679"/>
    </source>
</evidence>
<evidence type="ECO:0000256" key="5">
    <source>
        <dbReference type="ARBA" id="ARBA00013187"/>
    </source>
</evidence>
<dbReference type="Pfam" id="PF00155">
    <property type="entry name" value="Aminotran_1_2"/>
    <property type="match status" value="1"/>
</dbReference>
<dbReference type="SUPFAM" id="SSF53383">
    <property type="entry name" value="PLP-dependent transferases"/>
    <property type="match status" value="1"/>
</dbReference>
<gene>
    <name evidence="14" type="ORF">EJA03_08950</name>
</gene>
<dbReference type="Gene3D" id="3.90.1150.10">
    <property type="entry name" value="Aspartate Aminotransferase, domain 1"/>
    <property type="match status" value="1"/>
</dbReference>
<comment type="catalytic activity">
    <reaction evidence="11">
        <text>6-carboxyhexanoyl-[ACP] + L-alanine + H(+) = (8S)-8-amino-7-oxononanoate + holo-[ACP] + CO2</text>
        <dbReference type="Rhea" id="RHEA:42288"/>
        <dbReference type="Rhea" id="RHEA-COMP:9685"/>
        <dbReference type="Rhea" id="RHEA-COMP:9955"/>
        <dbReference type="ChEBI" id="CHEBI:15378"/>
        <dbReference type="ChEBI" id="CHEBI:16526"/>
        <dbReference type="ChEBI" id="CHEBI:57972"/>
        <dbReference type="ChEBI" id="CHEBI:64479"/>
        <dbReference type="ChEBI" id="CHEBI:78846"/>
        <dbReference type="ChEBI" id="CHEBI:149468"/>
        <dbReference type="EC" id="2.3.1.47"/>
    </reaction>
</comment>
<dbReference type="InterPro" id="IPR001917">
    <property type="entry name" value="Aminotrans_II_pyridoxalP_BS"/>
</dbReference>
<dbReference type="InterPro" id="IPR004839">
    <property type="entry name" value="Aminotransferase_I/II_large"/>
</dbReference>
<organism evidence="14 15">
    <name type="scientific">Vibrio pectenicida</name>
    <dbReference type="NCBI Taxonomy" id="62763"/>
    <lineage>
        <taxon>Bacteria</taxon>
        <taxon>Pseudomonadati</taxon>
        <taxon>Pseudomonadota</taxon>
        <taxon>Gammaproteobacteria</taxon>
        <taxon>Vibrionales</taxon>
        <taxon>Vibrionaceae</taxon>
        <taxon>Vibrio</taxon>
    </lineage>
</organism>
<reference evidence="14 15" key="1">
    <citation type="submission" date="2018-12" db="EMBL/GenBank/DDBJ databases">
        <title>Genomic taxonomy of the Vibrionaceae family.</title>
        <authorList>
            <person name="Gomez-Gil B."/>
            <person name="Enciso-Ibarra K."/>
        </authorList>
    </citation>
    <scope>NUCLEOTIDE SEQUENCE [LARGE SCALE GENOMIC DNA]</scope>
    <source>
        <strain evidence="14 15">CAIM 594</strain>
    </source>
</reference>
<keyword evidence="7" id="KW-0093">Biotin biosynthesis</keyword>
<evidence type="ECO:0000256" key="2">
    <source>
        <dbReference type="ARBA" id="ARBA00004746"/>
    </source>
</evidence>
<dbReference type="EMBL" id="RSFA01000032">
    <property type="protein sequence ID" value="RSD31428.1"/>
    <property type="molecule type" value="Genomic_DNA"/>
</dbReference>
<keyword evidence="15" id="KW-1185">Reference proteome</keyword>
<dbReference type="InterPro" id="IPR050087">
    <property type="entry name" value="AON_synthase_class-II"/>
</dbReference>
<evidence type="ECO:0000256" key="4">
    <source>
        <dbReference type="ARBA" id="ARBA00011738"/>
    </source>
</evidence>
<dbReference type="PANTHER" id="PTHR13693">
    <property type="entry name" value="CLASS II AMINOTRANSFERASE/8-AMINO-7-OXONONANOATE SYNTHASE"/>
    <property type="match status" value="1"/>
</dbReference>
<evidence type="ECO:0000259" key="13">
    <source>
        <dbReference type="Pfam" id="PF00155"/>
    </source>
</evidence>
<dbReference type="Gene3D" id="3.40.640.10">
    <property type="entry name" value="Type I PLP-dependent aspartate aminotransferase-like (Major domain)"/>
    <property type="match status" value="1"/>
</dbReference>
<dbReference type="GO" id="GO:0030170">
    <property type="term" value="F:pyridoxal phosphate binding"/>
    <property type="evidence" value="ECO:0007669"/>
    <property type="project" value="InterPro"/>
</dbReference>
<name>A0A427U488_9VIBR</name>
<dbReference type="GO" id="GO:0009102">
    <property type="term" value="P:biotin biosynthetic process"/>
    <property type="evidence" value="ECO:0007669"/>
    <property type="project" value="UniProtKB-KW"/>
</dbReference>